<feature type="compositionally biased region" description="Gly residues" evidence="1">
    <location>
        <begin position="113"/>
        <end position="124"/>
    </location>
</feature>
<reference evidence="3 4" key="1">
    <citation type="submission" date="2022-12" db="EMBL/GenBank/DDBJ databases">
        <authorList>
            <person name="Muema E."/>
        </authorList>
    </citation>
    <scope>NUCLEOTIDE SEQUENCE [LARGE SCALE GENOMIC DNA]</scope>
    <source>
        <strain evidence="4">1330</strain>
    </source>
</reference>
<protein>
    <submittedName>
        <fullName evidence="3">Uncharacterized protein</fullName>
    </submittedName>
</protein>
<feature type="compositionally biased region" description="Basic and acidic residues" evidence="1">
    <location>
        <begin position="75"/>
        <end position="112"/>
    </location>
</feature>
<keyword evidence="2" id="KW-0732">Signal</keyword>
<name>A0ABU8KIP4_9HYPH</name>
<proteinExistence type="predicted"/>
<sequence length="133" mass="12748">MKTFPLFAATAIGMLGIFATQPSYAGSDNGGGLTGASTADHDDDQVNTSSVGDDNEAAENDEAGHKGDGAATGSHEGDQDGDHQGDDHDGDHEVGDGASHDGGGDSGGHDGGGESGGHDGGGGSGDHDGGGDD</sequence>
<feature type="signal peptide" evidence="2">
    <location>
        <begin position="1"/>
        <end position="25"/>
    </location>
</feature>
<dbReference type="Proteomes" id="UP001366503">
    <property type="component" value="Unassembled WGS sequence"/>
</dbReference>
<keyword evidence="4" id="KW-1185">Reference proteome</keyword>
<organism evidence="3 4">
    <name type="scientific">Mesorhizobium argentiipisi</name>
    <dbReference type="NCBI Taxonomy" id="3015175"/>
    <lineage>
        <taxon>Bacteria</taxon>
        <taxon>Pseudomonadati</taxon>
        <taxon>Pseudomonadota</taxon>
        <taxon>Alphaproteobacteria</taxon>
        <taxon>Hyphomicrobiales</taxon>
        <taxon>Phyllobacteriaceae</taxon>
        <taxon>Mesorhizobium</taxon>
    </lineage>
</organism>
<feature type="region of interest" description="Disordered" evidence="1">
    <location>
        <begin position="21"/>
        <end position="133"/>
    </location>
</feature>
<evidence type="ECO:0000256" key="2">
    <source>
        <dbReference type="SAM" id="SignalP"/>
    </source>
</evidence>
<evidence type="ECO:0000313" key="3">
    <source>
        <dbReference type="EMBL" id="MEI9405583.1"/>
    </source>
</evidence>
<accession>A0ABU8KIP4</accession>
<evidence type="ECO:0000256" key="1">
    <source>
        <dbReference type="SAM" id="MobiDB-lite"/>
    </source>
</evidence>
<feature type="chain" id="PRO_5047221072" evidence="2">
    <location>
        <begin position="26"/>
        <end position="133"/>
    </location>
</feature>
<dbReference type="RefSeq" id="WP_337095798.1">
    <property type="nucleotide sequence ID" value="NZ_JAPYKO010000023.1"/>
</dbReference>
<dbReference type="EMBL" id="JAPYKO010000023">
    <property type="protein sequence ID" value="MEI9405583.1"/>
    <property type="molecule type" value="Genomic_DNA"/>
</dbReference>
<comment type="caution">
    <text evidence="3">The sequence shown here is derived from an EMBL/GenBank/DDBJ whole genome shotgun (WGS) entry which is preliminary data.</text>
</comment>
<evidence type="ECO:0000313" key="4">
    <source>
        <dbReference type="Proteomes" id="UP001366503"/>
    </source>
</evidence>
<gene>
    <name evidence="3" type="ORF">O7A05_25955</name>
</gene>